<dbReference type="Proteomes" id="UP000184233">
    <property type="component" value="Unassembled WGS sequence"/>
</dbReference>
<dbReference type="AlphaFoldDB" id="A0A1M3KYZ4"/>
<protein>
    <submittedName>
        <fullName evidence="1">Uncharacterized protein</fullName>
    </submittedName>
</protein>
<proteinExistence type="predicted"/>
<name>A0A1M3KYZ4_9BACT</name>
<dbReference type="EMBL" id="MKVH01000021">
    <property type="protein sequence ID" value="OJX57734.1"/>
    <property type="molecule type" value="Genomic_DNA"/>
</dbReference>
<gene>
    <name evidence="1" type="ORF">BGO89_07115</name>
</gene>
<evidence type="ECO:0000313" key="1">
    <source>
        <dbReference type="EMBL" id="OJX57734.1"/>
    </source>
</evidence>
<dbReference type="SUPFAM" id="SSF69318">
    <property type="entry name" value="Integrin alpha N-terminal domain"/>
    <property type="match status" value="1"/>
</dbReference>
<evidence type="ECO:0000313" key="2">
    <source>
        <dbReference type="Proteomes" id="UP000184233"/>
    </source>
</evidence>
<reference evidence="1 2" key="1">
    <citation type="submission" date="2016-09" db="EMBL/GenBank/DDBJ databases">
        <title>Genome-resolved meta-omics ties microbial dynamics to process performance in biotechnology for thiocyanate degradation.</title>
        <authorList>
            <person name="Kantor R.S."/>
            <person name="Huddy R.J."/>
            <person name="Iyer R."/>
            <person name="Thomas B.C."/>
            <person name="Brown C.T."/>
            <person name="Anantharaman K."/>
            <person name="Tringe S."/>
            <person name="Hettich R.L."/>
            <person name="Harrison S.T."/>
            <person name="Banfield J.F."/>
        </authorList>
    </citation>
    <scope>NUCLEOTIDE SEQUENCE [LARGE SCALE GENOMIC DNA]</scope>
    <source>
        <strain evidence="1">59-99</strain>
    </source>
</reference>
<dbReference type="InterPro" id="IPR028994">
    <property type="entry name" value="Integrin_alpha_N"/>
</dbReference>
<organism evidence="1 2">
    <name type="scientific">Candidatus Kapaibacterium thiocyanatum</name>
    <dbReference type="NCBI Taxonomy" id="1895771"/>
    <lineage>
        <taxon>Bacteria</taxon>
        <taxon>Pseudomonadati</taxon>
        <taxon>Candidatus Kapaibacteriota</taxon>
        <taxon>Candidatus Kapaibacteriia</taxon>
        <taxon>Candidatus Kapaibacteriales</taxon>
        <taxon>Candidatus Kapaibacteriaceae</taxon>
        <taxon>Candidatus Kapaibacterium</taxon>
    </lineage>
</organism>
<sequence>MDVDGDGRLDVVTKTVSATTWYTVVLSGPDRGKGCARTISFPAGPYMNSPLRMLRCADGKLRIVGTGKSGNYTGVYLLDVGVVRSGETYDISYSVADSLTAHNFPSDQAWVAIPLVAVDDQRAGKQYAAFYWEAGYFKAVKAAAVYDISAGVLTEQQYNTDSVMQVGPQSFDNTFDDGPAVVAYFAKGKHYFARITDLFRPFASIVAELGIGPKLFIDDQTGDGRRDLLVTSGQLDPGRVTVFDFDYTRTDVHEPMRAEAPWAQLDGRVLRLMLDHPAPVSIDAVDMKGSSRTILSSQTDATGPMTYDLTSVLSPLPAGPYLLQIKAGSRTTTIKYIR</sequence>
<accession>A0A1M3KYZ4</accession>
<comment type="caution">
    <text evidence="1">The sequence shown here is derived from an EMBL/GenBank/DDBJ whole genome shotgun (WGS) entry which is preliminary data.</text>
</comment>